<sequence>MDNYAIIVGYFLLLAIAPSSLGKIISAIPQDVHWRVDYSLLTFAAYYDGFCREGEQPGLKDFERVASVVEDLGHDKRLNITFLKVDRKGDPGAIRDFGVMYSFCSGNPTFTLYRYGLKKDYGYQGSVEKMLDWLRKNAEPSLTIITTRPDLASFIATKKYSVVGYFKDPKLWRYFYTAADSDDLQGIDFADVQNSDLRSAYSKDTVVVNQKFGQIQIALNENLTVERIATFVKVNTHFIKPILMHDWSPSELIDAVQNTSVIFVQFYTNQCPVASFVKQAAQVGHDNGMLDYLDMKFASVNMTKYRDNLETFGLTPNTCRDKSLWSAPLVMRLFRYGRMIKYADTFVSQQTFTLEGLLQWLEKNTKPATRMVEEPEDLNLIVNYHETSIIGYFKDGSDARNVFRRVAELFPKYTFGEIVSPDMNPFSEDVVILYELYGESFKNLTGNFTRDKLNNFVSSNVHQDLPVNTRPTPTPVPDFVYRSAKQIAIFDKIKFKGNSLIIQLSDNCTEIPETWGRGTWSIKTFGECVDFFEDVGCRSSSKNFRLDMTESRHSDIGPVKPPSGFRSMDFCSKWKDATSSASFIQYSVRQPFVVCYFLLRLMLNA</sequence>
<dbReference type="GO" id="GO:0003756">
    <property type="term" value="F:protein disulfide isomerase activity"/>
    <property type="evidence" value="ECO:0007669"/>
    <property type="project" value="TreeGrafter"/>
</dbReference>
<accession>A0A226F5U4</accession>
<dbReference type="InterPro" id="IPR036249">
    <property type="entry name" value="Thioredoxin-like_sf"/>
</dbReference>
<dbReference type="PANTHER" id="PTHR18929">
    <property type="entry name" value="PROTEIN DISULFIDE ISOMERASE"/>
    <property type="match status" value="1"/>
</dbReference>
<keyword evidence="4" id="KW-1185">Reference proteome</keyword>
<evidence type="ECO:0000256" key="2">
    <source>
        <dbReference type="SAM" id="SignalP"/>
    </source>
</evidence>
<dbReference type="Gene3D" id="3.40.30.10">
    <property type="entry name" value="Glutaredoxin"/>
    <property type="match status" value="2"/>
</dbReference>
<dbReference type="Proteomes" id="UP000198287">
    <property type="component" value="Unassembled WGS sequence"/>
</dbReference>
<dbReference type="GO" id="GO:0006457">
    <property type="term" value="P:protein folding"/>
    <property type="evidence" value="ECO:0007669"/>
    <property type="project" value="TreeGrafter"/>
</dbReference>
<keyword evidence="2" id="KW-0732">Signal</keyword>
<gene>
    <name evidence="3" type="ORF">Fcan01_01478</name>
</gene>
<evidence type="ECO:0000313" key="3">
    <source>
        <dbReference type="EMBL" id="OXA64561.1"/>
    </source>
</evidence>
<protein>
    <submittedName>
        <fullName evidence="3">Protein disulfide-isomerase</fullName>
    </submittedName>
</protein>
<dbReference type="EMBL" id="LNIX01000001">
    <property type="protein sequence ID" value="OXA64561.1"/>
    <property type="molecule type" value="Genomic_DNA"/>
</dbReference>
<feature type="chain" id="PRO_5012262821" evidence="2">
    <location>
        <begin position="23"/>
        <end position="605"/>
    </location>
</feature>
<dbReference type="GO" id="GO:0005783">
    <property type="term" value="C:endoplasmic reticulum"/>
    <property type="evidence" value="ECO:0007669"/>
    <property type="project" value="TreeGrafter"/>
</dbReference>
<comment type="similarity">
    <text evidence="1">Belongs to the protein disulfide isomerase family.</text>
</comment>
<keyword evidence="3" id="KW-0413">Isomerase</keyword>
<evidence type="ECO:0000256" key="1">
    <source>
        <dbReference type="ARBA" id="ARBA00006347"/>
    </source>
</evidence>
<dbReference type="AlphaFoldDB" id="A0A226F5U4"/>
<feature type="signal peptide" evidence="2">
    <location>
        <begin position="1"/>
        <end position="22"/>
    </location>
</feature>
<name>A0A226F5U4_FOLCA</name>
<comment type="caution">
    <text evidence="3">The sequence shown here is derived from an EMBL/GenBank/DDBJ whole genome shotgun (WGS) entry which is preliminary data.</text>
</comment>
<organism evidence="3 4">
    <name type="scientific">Folsomia candida</name>
    <name type="common">Springtail</name>
    <dbReference type="NCBI Taxonomy" id="158441"/>
    <lineage>
        <taxon>Eukaryota</taxon>
        <taxon>Metazoa</taxon>
        <taxon>Ecdysozoa</taxon>
        <taxon>Arthropoda</taxon>
        <taxon>Hexapoda</taxon>
        <taxon>Collembola</taxon>
        <taxon>Entomobryomorpha</taxon>
        <taxon>Isotomoidea</taxon>
        <taxon>Isotomidae</taxon>
        <taxon>Proisotominae</taxon>
        <taxon>Folsomia</taxon>
    </lineage>
</organism>
<proteinExistence type="inferred from homology"/>
<reference evidence="3 4" key="1">
    <citation type="submission" date="2015-12" db="EMBL/GenBank/DDBJ databases">
        <title>The genome of Folsomia candida.</title>
        <authorList>
            <person name="Faddeeva A."/>
            <person name="Derks M.F."/>
            <person name="Anvar Y."/>
            <person name="Smit S."/>
            <person name="Van Straalen N."/>
            <person name="Roelofs D."/>
        </authorList>
    </citation>
    <scope>NUCLEOTIDE SEQUENCE [LARGE SCALE GENOMIC DNA]</scope>
    <source>
        <strain evidence="3 4">VU population</strain>
        <tissue evidence="3">Whole body</tissue>
    </source>
</reference>
<dbReference type="GO" id="GO:0034976">
    <property type="term" value="P:response to endoplasmic reticulum stress"/>
    <property type="evidence" value="ECO:0007669"/>
    <property type="project" value="TreeGrafter"/>
</dbReference>
<dbReference type="CDD" id="cd02981">
    <property type="entry name" value="PDI_b_family"/>
    <property type="match status" value="2"/>
</dbReference>
<dbReference type="SUPFAM" id="SSF52833">
    <property type="entry name" value="Thioredoxin-like"/>
    <property type="match status" value="2"/>
</dbReference>
<dbReference type="STRING" id="158441.A0A226F5U4"/>
<evidence type="ECO:0000313" key="4">
    <source>
        <dbReference type="Proteomes" id="UP000198287"/>
    </source>
</evidence>